<evidence type="ECO:0000313" key="2">
    <source>
        <dbReference type="EMBL" id="PHM24804.1"/>
    </source>
</evidence>
<comment type="caution">
    <text evidence="2">The sequence shown here is derived from an EMBL/GenBank/DDBJ whole genome shotgun (WGS) entry which is preliminary data.</text>
</comment>
<dbReference type="SUPFAM" id="SSF52540">
    <property type="entry name" value="P-loop containing nucleoside triphosphate hydrolases"/>
    <property type="match status" value="1"/>
</dbReference>
<keyword evidence="1" id="KW-1133">Transmembrane helix</keyword>
<dbReference type="GO" id="GO:0004527">
    <property type="term" value="F:exonuclease activity"/>
    <property type="evidence" value="ECO:0007669"/>
    <property type="project" value="UniProtKB-KW"/>
</dbReference>
<dbReference type="Gene3D" id="3.40.50.300">
    <property type="entry name" value="P-loop containing nucleotide triphosphate hydrolases"/>
    <property type="match status" value="1"/>
</dbReference>
<evidence type="ECO:0000256" key="1">
    <source>
        <dbReference type="SAM" id="Phobius"/>
    </source>
</evidence>
<keyword evidence="2" id="KW-0540">Nuclease</keyword>
<dbReference type="GO" id="GO:0005524">
    <property type="term" value="F:ATP binding"/>
    <property type="evidence" value="ECO:0007669"/>
    <property type="project" value="InterPro"/>
</dbReference>
<organism evidence="2 3">
    <name type="scientific">Xenorhabdus budapestensis</name>
    <dbReference type="NCBI Taxonomy" id="290110"/>
    <lineage>
        <taxon>Bacteria</taxon>
        <taxon>Pseudomonadati</taxon>
        <taxon>Pseudomonadota</taxon>
        <taxon>Gammaproteobacteria</taxon>
        <taxon>Enterobacterales</taxon>
        <taxon>Morganellaceae</taxon>
        <taxon>Xenorhabdus</taxon>
    </lineage>
</organism>
<sequence>MDKAVIFAVAGSGKTTLIISRLEEGKRALIITYTDNNHNHLRSRIIRKFGYIPAFITLMTYFEFLHGFCYRPFKQLQLQTRGLSFKIPPDFTSKLSRTNIKYYRNDEGRLYHNRLAKLIDEFGVIPQVIERMERYYDDIYVDEVQDFAGHDFNLLTSLCTAKVRMLFVGDFFQHTFDTSRDGNVNKNLHNDITKYEKKFKSAGLTVDKRTLGQTWRCSKTVCDFIKRNLAIDIDAQDYRTTNIISVELEEQANTIYSDNNIVKLFYSEHHKYDCFSINWGASKGLDHFKDVCIVMGNTIWKQYREGKLSEVAPSTRNKLYVACSRARGDIYFMPDKLIRKFKRLK</sequence>
<feature type="transmembrane region" description="Helical" evidence="1">
    <location>
        <begin position="49"/>
        <end position="68"/>
    </location>
</feature>
<evidence type="ECO:0000313" key="3">
    <source>
        <dbReference type="Proteomes" id="UP000225833"/>
    </source>
</evidence>
<accession>A0A2D0ISI4</accession>
<protein>
    <submittedName>
        <fullName evidence="2">ATP-dependent exonuclease</fullName>
    </submittedName>
</protein>
<dbReference type="InterPro" id="IPR027417">
    <property type="entry name" value="P-loop_NTPase"/>
</dbReference>
<gene>
    <name evidence="2" type="ORF">Xbud_03186</name>
</gene>
<name>A0A2D0ISI4_XENBU</name>
<dbReference type="GO" id="GO:0003678">
    <property type="term" value="F:DNA helicase activity"/>
    <property type="evidence" value="ECO:0007669"/>
    <property type="project" value="InterPro"/>
</dbReference>
<dbReference type="PANTHER" id="PTHR11070">
    <property type="entry name" value="UVRD / RECB / PCRA DNA HELICASE FAMILY MEMBER"/>
    <property type="match status" value="1"/>
</dbReference>
<dbReference type="InterPro" id="IPR000212">
    <property type="entry name" value="DNA_helicase_UvrD/REP"/>
</dbReference>
<dbReference type="GO" id="GO:0003677">
    <property type="term" value="F:DNA binding"/>
    <property type="evidence" value="ECO:0007669"/>
    <property type="project" value="InterPro"/>
</dbReference>
<dbReference type="AlphaFoldDB" id="A0A2D0ISI4"/>
<dbReference type="RefSeq" id="WP_099136934.1">
    <property type="nucleotide sequence ID" value="NZ_CAWNNJ010000089.1"/>
</dbReference>
<keyword evidence="1" id="KW-0472">Membrane</keyword>
<keyword evidence="1" id="KW-0812">Transmembrane</keyword>
<proteinExistence type="predicted"/>
<dbReference type="Proteomes" id="UP000225833">
    <property type="component" value="Unassembled WGS sequence"/>
</dbReference>
<reference evidence="2 3" key="1">
    <citation type="journal article" date="2017" name="Nat. Microbiol.">
        <title>Natural product diversity associated with the nematode symbionts Photorhabdus and Xenorhabdus.</title>
        <authorList>
            <person name="Tobias N.J."/>
            <person name="Wolff H."/>
            <person name="Djahanschiri B."/>
            <person name="Grundmann F."/>
            <person name="Kronenwerth M."/>
            <person name="Shi Y.M."/>
            <person name="Simonyi S."/>
            <person name="Grun P."/>
            <person name="Shapiro-Ilan D."/>
            <person name="Pidot S.J."/>
            <person name="Stinear T.P."/>
            <person name="Ebersberger I."/>
            <person name="Bode H.B."/>
        </authorList>
    </citation>
    <scope>NUCLEOTIDE SEQUENCE [LARGE SCALE GENOMIC DNA]</scope>
    <source>
        <strain evidence="2 3">DSM 16342</strain>
    </source>
</reference>
<keyword evidence="2" id="KW-0269">Exonuclease</keyword>
<dbReference type="OrthoDB" id="5107704at2"/>
<keyword evidence="2" id="KW-0378">Hydrolase</keyword>
<dbReference type="EMBL" id="NIBS01000022">
    <property type="protein sequence ID" value="PHM24804.1"/>
    <property type="molecule type" value="Genomic_DNA"/>
</dbReference>